<name>A0A0K0E1N1_STRER</name>
<dbReference type="InterPro" id="IPR036915">
    <property type="entry name" value="Cyclin-like_sf"/>
</dbReference>
<dbReference type="WBParaSite" id="TCONS_00001578.p1">
    <property type="protein sequence ID" value="TCONS_00001578.p1"/>
    <property type="gene ID" value="XLOC_001454"/>
</dbReference>
<dbReference type="GO" id="GO:0016538">
    <property type="term" value="F:cyclin-dependent protein serine/threonine kinase regulator activity"/>
    <property type="evidence" value="ECO:0007669"/>
    <property type="project" value="InterPro"/>
</dbReference>
<evidence type="ECO:0000313" key="4">
    <source>
        <dbReference type="WBParaSite" id="SSTP_0000339900.1"/>
    </source>
</evidence>
<comment type="similarity">
    <text evidence="1">Belongs to the cyclin family.</text>
</comment>
<protein>
    <submittedName>
        <fullName evidence="4 5">CYCLIN domain-containing protein</fullName>
    </submittedName>
</protein>
<evidence type="ECO:0000259" key="2">
    <source>
        <dbReference type="SMART" id="SM00385"/>
    </source>
</evidence>
<dbReference type="Gene3D" id="1.10.472.10">
    <property type="entry name" value="Cyclin-like"/>
    <property type="match status" value="1"/>
</dbReference>
<dbReference type="Proteomes" id="UP000035681">
    <property type="component" value="Unplaced"/>
</dbReference>
<sequence>MKLRRKKLNCQNNVNKNGNFHKRPDNINVIKKQKFKEKLKDKKLFLINIKQKFLKKSSLTKCKDIIETQTKDSEELFNSTGDIFDISLSSNEDEHDSYNMDNLCLELLNETGYNIEYIFNHIDDKDVLLHQMQLYENMVIYLMHINLCYPNVSIKTIFIAISLIDDIFRSQVINSKDAAIIGIACCFIASKFEDVLSLTLDDCVKLGNDQFSKKDICEFEQEILTVVQFRIIRSYSIEISRKILNIQDTKNSIKQICDVICICCTLSSLISSEKPSTIASCAILISYQIQKEEPDTELLQWLSYISNNEDRTLISIINEHMKTTIPSLYQKYHSLRNFINQIVNDEVFQYIIKSINF</sequence>
<feature type="domain" description="Cyclin-like" evidence="2">
    <location>
        <begin position="138"/>
        <end position="225"/>
    </location>
</feature>
<dbReference type="InterPro" id="IPR013763">
    <property type="entry name" value="Cyclin-like_dom"/>
</dbReference>
<evidence type="ECO:0000256" key="1">
    <source>
        <dbReference type="RuleBase" id="RU000383"/>
    </source>
</evidence>
<reference evidence="4" key="1">
    <citation type="submission" date="2015-08" db="UniProtKB">
        <authorList>
            <consortium name="WormBaseParasite"/>
        </authorList>
    </citation>
    <scope>IDENTIFICATION</scope>
</reference>
<dbReference type="AlphaFoldDB" id="A0A0K0E1N1"/>
<keyword evidence="3" id="KW-1185">Reference proteome</keyword>
<dbReference type="WBParaSite" id="SSTP_0000339900.1">
    <property type="protein sequence ID" value="SSTP_0000339900.1"/>
    <property type="gene ID" value="SSTP_0000339900"/>
</dbReference>
<accession>A0A0K0E1N1</accession>
<dbReference type="PANTHER" id="PTHR10177">
    <property type="entry name" value="CYCLINS"/>
    <property type="match status" value="1"/>
</dbReference>
<dbReference type="STRING" id="6248.A0A0K0E1N1"/>
<dbReference type="SUPFAM" id="SSF47954">
    <property type="entry name" value="Cyclin-like"/>
    <property type="match status" value="2"/>
</dbReference>
<dbReference type="InterPro" id="IPR006671">
    <property type="entry name" value="Cyclin_N"/>
</dbReference>
<dbReference type="InterPro" id="IPR039361">
    <property type="entry name" value="Cyclin"/>
</dbReference>
<organism evidence="4">
    <name type="scientific">Strongyloides stercoralis</name>
    <name type="common">Threadworm</name>
    <dbReference type="NCBI Taxonomy" id="6248"/>
    <lineage>
        <taxon>Eukaryota</taxon>
        <taxon>Metazoa</taxon>
        <taxon>Ecdysozoa</taxon>
        <taxon>Nematoda</taxon>
        <taxon>Chromadorea</taxon>
        <taxon>Rhabditida</taxon>
        <taxon>Tylenchina</taxon>
        <taxon>Panagrolaimomorpha</taxon>
        <taxon>Strongyloidoidea</taxon>
        <taxon>Strongyloididae</taxon>
        <taxon>Strongyloides</taxon>
    </lineage>
</organism>
<evidence type="ECO:0000313" key="3">
    <source>
        <dbReference type="Proteomes" id="UP000035681"/>
    </source>
</evidence>
<dbReference type="Pfam" id="PF00134">
    <property type="entry name" value="Cyclin_N"/>
    <property type="match status" value="1"/>
</dbReference>
<dbReference type="SMART" id="SM00385">
    <property type="entry name" value="CYCLIN"/>
    <property type="match status" value="1"/>
</dbReference>
<proteinExistence type="inferred from homology"/>
<evidence type="ECO:0000313" key="5">
    <source>
        <dbReference type="WBParaSite" id="TCONS_00001578.p1"/>
    </source>
</evidence>
<keyword evidence="1" id="KW-0195">Cyclin</keyword>
<dbReference type="GO" id="GO:0044772">
    <property type="term" value="P:mitotic cell cycle phase transition"/>
    <property type="evidence" value="ECO:0007669"/>
    <property type="project" value="InterPro"/>
</dbReference>